<proteinExistence type="predicted"/>
<gene>
    <name evidence="1" type="ORF">EVAR_46301_1</name>
</gene>
<sequence length="292" mass="32465">MPARRWSPPPIDIRVSKRITSALSTSLIGIRYLTEKELGGRRGEGTDGERLRSGGGTCATEILTLWTKSNWRNYHFTHVFCESVGAIAPVEPAHLPRGNNRAKRRGGDVEAIRGTLYGRTAGRRTLRRLSRLNARRVTISAGVDCVCPPSPGRRRRPIKFTSRSPESRAVNCAGINTRTDLISNCTARIRARDRRSRRCRSPAIDSMNSSRSARPLARRNNFACAALRHRGGCRPRPERRRSPRGGAPVYYNAIEEQLTDGPLSAIAPTDAATRVPNESTPFSMNIRFNPLE</sequence>
<dbReference type="EMBL" id="BGZK01001002">
    <property type="protein sequence ID" value="GBP68138.1"/>
    <property type="molecule type" value="Genomic_DNA"/>
</dbReference>
<protein>
    <submittedName>
        <fullName evidence="1">Uncharacterized protein</fullName>
    </submittedName>
</protein>
<organism evidence="1 2">
    <name type="scientific">Eumeta variegata</name>
    <name type="common">Bagworm moth</name>
    <name type="synonym">Eumeta japonica</name>
    <dbReference type="NCBI Taxonomy" id="151549"/>
    <lineage>
        <taxon>Eukaryota</taxon>
        <taxon>Metazoa</taxon>
        <taxon>Ecdysozoa</taxon>
        <taxon>Arthropoda</taxon>
        <taxon>Hexapoda</taxon>
        <taxon>Insecta</taxon>
        <taxon>Pterygota</taxon>
        <taxon>Neoptera</taxon>
        <taxon>Endopterygota</taxon>
        <taxon>Lepidoptera</taxon>
        <taxon>Glossata</taxon>
        <taxon>Ditrysia</taxon>
        <taxon>Tineoidea</taxon>
        <taxon>Psychidae</taxon>
        <taxon>Oiketicinae</taxon>
        <taxon>Eumeta</taxon>
    </lineage>
</organism>
<keyword evidence="2" id="KW-1185">Reference proteome</keyword>
<evidence type="ECO:0000313" key="2">
    <source>
        <dbReference type="Proteomes" id="UP000299102"/>
    </source>
</evidence>
<reference evidence="1 2" key="1">
    <citation type="journal article" date="2019" name="Commun. Biol.">
        <title>The bagworm genome reveals a unique fibroin gene that provides high tensile strength.</title>
        <authorList>
            <person name="Kono N."/>
            <person name="Nakamura H."/>
            <person name="Ohtoshi R."/>
            <person name="Tomita M."/>
            <person name="Numata K."/>
            <person name="Arakawa K."/>
        </authorList>
    </citation>
    <scope>NUCLEOTIDE SEQUENCE [LARGE SCALE GENOMIC DNA]</scope>
</reference>
<name>A0A4C1XX37_EUMVA</name>
<accession>A0A4C1XX37</accession>
<dbReference type="AlphaFoldDB" id="A0A4C1XX37"/>
<dbReference type="Proteomes" id="UP000299102">
    <property type="component" value="Unassembled WGS sequence"/>
</dbReference>
<evidence type="ECO:0000313" key="1">
    <source>
        <dbReference type="EMBL" id="GBP68138.1"/>
    </source>
</evidence>
<comment type="caution">
    <text evidence="1">The sequence shown here is derived from an EMBL/GenBank/DDBJ whole genome shotgun (WGS) entry which is preliminary data.</text>
</comment>